<proteinExistence type="predicted"/>
<protein>
    <submittedName>
        <fullName evidence="3">Carboxymuconolactone decarboxylase family protein</fullName>
    </submittedName>
</protein>
<feature type="domain" description="Carboxymuconolactone decarboxylase-like" evidence="1">
    <location>
        <begin position="16"/>
        <end position="97"/>
    </location>
</feature>
<feature type="domain" description="Cupin type-2" evidence="2">
    <location>
        <begin position="152"/>
        <end position="214"/>
    </location>
</feature>
<gene>
    <name evidence="5" type="ORF">QN062_00840</name>
    <name evidence="4" type="ORF">QN216_04850</name>
    <name evidence="3" type="ORF">QN217_05600</name>
</gene>
<dbReference type="PANTHER" id="PTHR43698">
    <property type="entry name" value="RIBD C-TERMINAL DOMAIN CONTAINING PROTEIN"/>
    <property type="match status" value="1"/>
</dbReference>
<dbReference type="InterPro" id="IPR003779">
    <property type="entry name" value="CMD-like"/>
</dbReference>
<dbReference type="Gene3D" id="1.20.1290.10">
    <property type="entry name" value="AhpD-like"/>
    <property type="match status" value="1"/>
</dbReference>
<evidence type="ECO:0000313" key="3">
    <source>
        <dbReference type="EMBL" id="XDS45637.1"/>
    </source>
</evidence>
<dbReference type="EMBL" id="CP129675">
    <property type="protein sequence ID" value="XDS45637.1"/>
    <property type="molecule type" value="Genomic_DNA"/>
</dbReference>
<dbReference type="InterPro" id="IPR013096">
    <property type="entry name" value="Cupin_2"/>
</dbReference>
<dbReference type="Pfam" id="PF07883">
    <property type="entry name" value="Cupin_2"/>
    <property type="match status" value="1"/>
</dbReference>
<dbReference type="AlphaFoldDB" id="A0AB39U9D2"/>
<dbReference type="InterPro" id="IPR014710">
    <property type="entry name" value="RmlC-like_jellyroll"/>
</dbReference>
<dbReference type="PANTHER" id="PTHR43698:SF1">
    <property type="entry name" value="BLL4564 PROTEIN"/>
    <property type="match status" value="1"/>
</dbReference>
<dbReference type="Pfam" id="PF02627">
    <property type="entry name" value="CMD"/>
    <property type="match status" value="1"/>
</dbReference>
<evidence type="ECO:0000259" key="2">
    <source>
        <dbReference type="Pfam" id="PF07883"/>
    </source>
</evidence>
<name>A0AB39U9D2_9BIFI</name>
<evidence type="ECO:0000313" key="5">
    <source>
        <dbReference type="EMBL" id="XDS50798.1"/>
    </source>
</evidence>
<dbReference type="GO" id="GO:0051920">
    <property type="term" value="F:peroxiredoxin activity"/>
    <property type="evidence" value="ECO:0007669"/>
    <property type="project" value="InterPro"/>
</dbReference>
<dbReference type="EMBL" id="CP129682">
    <property type="protein sequence ID" value="XDS49582.1"/>
    <property type="molecule type" value="Genomic_DNA"/>
</dbReference>
<dbReference type="Gene3D" id="2.60.120.10">
    <property type="entry name" value="Jelly Rolls"/>
    <property type="match status" value="1"/>
</dbReference>
<accession>A0AB39U9D2</accession>
<organism evidence="3">
    <name type="scientific">Bifidobacterium fermentum</name>
    <dbReference type="NCBI Taxonomy" id="3059035"/>
    <lineage>
        <taxon>Bacteria</taxon>
        <taxon>Bacillati</taxon>
        <taxon>Actinomycetota</taxon>
        <taxon>Actinomycetes</taxon>
        <taxon>Bifidobacteriales</taxon>
        <taxon>Bifidobacteriaceae</taxon>
        <taxon>Bifidobacterium</taxon>
    </lineage>
</organism>
<dbReference type="InterPro" id="IPR011051">
    <property type="entry name" value="RmlC_Cupin_sf"/>
</dbReference>
<reference evidence="3" key="1">
    <citation type="submission" date="2023-07" db="EMBL/GenBank/DDBJ databases">
        <title>Bifidobacterium aquikefiriaerophilum sp. nov. and Bifidobacterium eccum sp. nov., isolated from water kefir.</title>
        <authorList>
            <person name="Breselge S."/>
            <person name="Bellassi P."/>
            <person name="Barcenilla C."/>
            <person name="Alvarez-Ordonez A."/>
            <person name="Morelli L."/>
            <person name="Cotter P.D."/>
        </authorList>
    </citation>
    <scope>NUCLEOTIDE SEQUENCE</scope>
    <source>
        <strain evidence="5">WK012_4_13</strain>
        <strain evidence="4">WK013_4_14</strain>
        <strain evidence="3">WK048_4_13</strain>
    </source>
</reference>
<dbReference type="SUPFAM" id="SSF69118">
    <property type="entry name" value="AhpD-like"/>
    <property type="match status" value="1"/>
</dbReference>
<dbReference type="RefSeq" id="WP_369341760.1">
    <property type="nucleotide sequence ID" value="NZ_CP129675.1"/>
</dbReference>
<dbReference type="InterPro" id="IPR029032">
    <property type="entry name" value="AhpD-like"/>
</dbReference>
<dbReference type="KEGG" id="bfk:QN062_00840"/>
<dbReference type="SUPFAM" id="SSF51182">
    <property type="entry name" value="RmlC-like cupins"/>
    <property type="match status" value="1"/>
</dbReference>
<dbReference type="InterPro" id="IPR047263">
    <property type="entry name" value="HNL-like_cupin"/>
</dbReference>
<sequence length="244" mass="26476">MKKQTAGRDILGEIAPTFAELNDDVLFGEVWARESQMSVHDRSVITCASLMSQGLFPQLESHLKLAKANGVSREEIVGMTTQLAFYAGWPKAWSTFSLIAGVYGDENGDELVDLPDHGIFPLGEAIEGPNFTGTAWLHMMTDSSASVSAGNVTFAPGCINRWHSHPEGQLLLVTAGHGWEQQEGRTARRLEAGDVVFCPANVKHWHGATKDSSFTHIAVTPVQPGQKAADWFDFPDLDGGNALE</sequence>
<evidence type="ECO:0000313" key="4">
    <source>
        <dbReference type="EMBL" id="XDS49582.1"/>
    </source>
</evidence>
<dbReference type="EMBL" id="CP129683">
    <property type="protein sequence ID" value="XDS50798.1"/>
    <property type="molecule type" value="Genomic_DNA"/>
</dbReference>
<evidence type="ECO:0000259" key="1">
    <source>
        <dbReference type="Pfam" id="PF02627"/>
    </source>
</evidence>
<dbReference type="CDD" id="cd02233">
    <property type="entry name" value="cupin_HNL-like"/>
    <property type="match status" value="1"/>
</dbReference>